<evidence type="ECO:0000259" key="1">
    <source>
        <dbReference type="Pfam" id="PF00724"/>
    </source>
</evidence>
<dbReference type="SUPFAM" id="SSF51395">
    <property type="entry name" value="FMN-linked oxidoreductases"/>
    <property type="match status" value="1"/>
</dbReference>
<sequence length="413" mass="43984">MTRGRPDSPGSNCKHLYYFGISYMTSATAAIQPVDLSPLFKPLAIRGVTLSNRFAMAPMTRGFCPDNLPGDDVASYYRRRAEGGTGLVITEAIGTDHPAAVGDTGLGETNLPVFNGPQTVTAWANVTAGVHAAGGSIFAQIWHQGPMRMPDGVNHAFSPSGRYGDPATAADYYIEKAKIISAAPMPVPTDEEIADVVTGFGRAARDAVAAGFDGLALHGAHGYLIDAFLWAETNQRPAPWGGDAVARTRFAVEVIKACRVELGEDRPLIFRFSQWKQQNFRAKLAQSPSVLEAILGPLADAGVDLFDASVRYFNTPAFPTEGELSLAGWAKKLTGKLTGAVGGIGVVKGMYDTMSATADAANNLSLVLARFEAGEFDIASVGRMILHDPEWVDKVRRGAPLPAFDPETLGRLT</sequence>
<keyword evidence="3" id="KW-1185">Reference proteome</keyword>
<dbReference type="Gene3D" id="3.20.20.70">
    <property type="entry name" value="Aldolase class I"/>
    <property type="match status" value="1"/>
</dbReference>
<dbReference type="InterPro" id="IPR013785">
    <property type="entry name" value="Aldolase_TIM"/>
</dbReference>
<organism evidence="2 3">
    <name type="scientific">Novosphingobium cyanobacteriorum</name>
    <dbReference type="NCBI Taxonomy" id="3024215"/>
    <lineage>
        <taxon>Bacteria</taxon>
        <taxon>Pseudomonadati</taxon>
        <taxon>Pseudomonadota</taxon>
        <taxon>Alphaproteobacteria</taxon>
        <taxon>Sphingomonadales</taxon>
        <taxon>Sphingomonadaceae</taxon>
        <taxon>Novosphingobium</taxon>
    </lineage>
</organism>
<dbReference type="RefSeq" id="WP_277279669.1">
    <property type="nucleotide sequence ID" value="NZ_JAROCY010000018.1"/>
</dbReference>
<dbReference type="Proteomes" id="UP001222770">
    <property type="component" value="Unassembled WGS sequence"/>
</dbReference>
<dbReference type="InterPro" id="IPR045247">
    <property type="entry name" value="Oye-like"/>
</dbReference>
<name>A0ABT6CMU4_9SPHN</name>
<protein>
    <submittedName>
        <fullName evidence="2">12-oxophytodienoate reductase</fullName>
    </submittedName>
</protein>
<feature type="domain" description="NADH:flavin oxidoreductase/NADH oxidase N-terminal" evidence="1">
    <location>
        <begin position="39"/>
        <end position="400"/>
    </location>
</feature>
<dbReference type="PANTHER" id="PTHR22893">
    <property type="entry name" value="NADH OXIDOREDUCTASE-RELATED"/>
    <property type="match status" value="1"/>
</dbReference>
<proteinExistence type="predicted"/>
<comment type="caution">
    <text evidence="2">The sequence shown here is derived from an EMBL/GenBank/DDBJ whole genome shotgun (WGS) entry which is preliminary data.</text>
</comment>
<reference evidence="2 3" key="1">
    <citation type="submission" date="2023-03" db="EMBL/GenBank/DDBJ databases">
        <title>Novosphingobium cyanobacteriorum sp. nov., isolated from a eutrophic reservoir during the Microcystis bloom period.</title>
        <authorList>
            <person name="Kang M."/>
            <person name="Le V."/>
            <person name="Ko S.-R."/>
            <person name="Lee S.-A."/>
            <person name="Ahn C.-Y."/>
        </authorList>
    </citation>
    <scope>NUCLEOTIDE SEQUENCE [LARGE SCALE GENOMIC DNA]</scope>
    <source>
        <strain evidence="2 3">HBC54</strain>
    </source>
</reference>
<evidence type="ECO:0000313" key="3">
    <source>
        <dbReference type="Proteomes" id="UP001222770"/>
    </source>
</evidence>
<accession>A0ABT6CMU4</accession>
<dbReference type="EMBL" id="JAROCY010000018">
    <property type="protein sequence ID" value="MDF8334898.1"/>
    <property type="molecule type" value="Genomic_DNA"/>
</dbReference>
<dbReference type="InterPro" id="IPR001155">
    <property type="entry name" value="OxRdtase_FMN_N"/>
</dbReference>
<gene>
    <name evidence="2" type="ORF">POM99_16950</name>
</gene>
<dbReference type="Pfam" id="PF00724">
    <property type="entry name" value="Oxidored_FMN"/>
    <property type="match status" value="1"/>
</dbReference>
<dbReference type="PANTHER" id="PTHR22893:SF55">
    <property type="entry name" value="OXIDOREDUCTASE-RELATED"/>
    <property type="match status" value="1"/>
</dbReference>
<evidence type="ECO:0000313" key="2">
    <source>
        <dbReference type="EMBL" id="MDF8334898.1"/>
    </source>
</evidence>